<keyword evidence="1" id="KW-1133">Transmembrane helix</keyword>
<name>A0A9X1N831_9GAMM</name>
<evidence type="ECO:0000313" key="2">
    <source>
        <dbReference type="EMBL" id="MCD1609964.1"/>
    </source>
</evidence>
<feature type="transmembrane region" description="Helical" evidence="1">
    <location>
        <begin position="6"/>
        <end position="25"/>
    </location>
</feature>
<reference evidence="2" key="1">
    <citation type="submission" date="2021-08" db="EMBL/GenBank/DDBJ databases">
        <title>Isolation and characterization of neutrophilic mixotrophic iron-oxidizing bacteria from deep-sea hydrothermal vents.</title>
        <authorList>
            <person name="He Y."/>
        </authorList>
    </citation>
    <scope>NUCLEOTIDE SEQUENCE</scope>
    <source>
        <strain evidence="2">IOP_13</strain>
    </source>
</reference>
<accession>A0A9X1N831</accession>
<evidence type="ECO:0000313" key="3">
    <source>
        <dbReference type="Proteomes" id="UP001138989"/>
    </source>
</evidence>
<proteinExistence type="predicted"/>
<dbReference type="AlphaFoldDB" id="A0A9X1N831"/>
<gene>
    <name evidence="2" type="ORF">K7H17_19115</name>
</gene>
<sequence>MSPFALVVSLILAFAIGISWLALAVDARIARGRLIRQIPLPLDYSGSGRRRLRLGLRPVMAVSGCLLVLLSSIEAAVLGRLATMQPAEAAAVFIAYPLLKNLWGQVMGAGPIVCVVLAVPGTYCISVGLGSDRG</sequence>
<organism evidence="2 3">
    <name type="scientific">Stutzerimonas kunmingensis</name>
    <dbReference type="NCBI Taxonomy" id="1211807"/>
    <lineage>
        <taxon>Bacteria</taxon>
        <taxon>Pseudomonadati</taxon>
        <taxon>Pseudomonadota</taxon>
        <taxon>Gammaproteobacteria</taxon>
        <taxon>Pseudomonadales</taxon>
        <taxon>Pseudomonadaceae</taxon>
        <taxon>Stutzerimonas</taxon>
    </lineage>
</organism>
<keyword evidence="3" id="KW-1185">Reference proteome</keyword>
<keyword evidence="1" id="KW-0812">Transmembrane</keyword>
<dbReference type="EMBL" id="JAINWF010000013">
    <property type="protein sequence ID" value="MCD1609964.1"/>
    <property type="molecule type" value="Genomic_DNA"/>
</dbReference>
<feature type="transmembrane region" description="Helical" evidence="1">
    <location>
        <begin position="59"/>
        <end position="82"/>
    </location>
</feature>
<dbReference type="RefSeq" id="WP_102833247.1">
    <property type="nucleotide sequence ID" value="NZ_JAINWF010000013.1"/>
</dbReference>
<evidence type="ECO:0000256" key="1">
    <source>
        <dbReference type="SAM" id="Phobius"/>
    </source>
</evidence>
<feature type="transmembrane region" description="Helical" evidence="1">
    <location>
        <begin position="102"/>
        <end position="129"/>
    </location>
</feature>
<comment type="caution">
    <text evidence="2">The sequence shown here is derived from an EMBL/GenBank/DDBJ whole genome shotgun (WGS) entry which is preliminary data.</text>
</comment>
<dbReference type="Proteomes" id="UP001138989">
    <property type="component" value="Unassembled WGS sequence"/>
</dbReference>
<protein>
    <submittedName>
        <fullName evidence="2">Uncharacterized protein</fullName>
    </submittedName>
</protein>
<keyword evidence="1" id="KW-0472">Membrane</keyword>